<proteinExistence type="predicted"/>
<evidence type="ECO:0000313" key="1">
    <source>
        <dbReference type="EMBL" id="KSU86589.1"/>
    </source>
</evidence>
<comment type="caution">
    <text evidence="1">The sequence shown here is derived from an EMBL/GenBank/DDBJ whole genome shotgun (WGS) entry which is preliminary data.</text>
</comment>
<evidence type="ECO:0000313" key="2">
    <source>
        <dbReference type="Proteomes" id="UP000053681"/>
    </source>
</evidence>
<name>A0A0V8JIA8_9BACI</name>
<dbReference type="AlphaFoldDB" id="A0A0V8JIA8"/>
<keyword evidence="2" id="KW-1185">Reference proteome</keyword>
<dbReference type="Proteomes" id="UP000053681">
    <property type="component" value="Unassembled WGS sequence"/>
</dbReference>
<dbReference type="EMBL" id="LNQP01000076">
    <property type="protein sequence ID" value="KSU86589.1"/>
    <property type="molecule type" value="Genomic_DNA"/>
</dbReference>
<protein>
    <submittedName>
        <fullName evidence="1">Uncharacterized protein</fullName>
    </submittedName>
</protein>
<sequence length="67" mass="7530">MAMRILVAKIPIKLIDIGPAASSPVIIEITFKLIIINTMKKMAVKAHFFITFKDLRDNSEKALFLSI</sequence>
<gene>
    <name evidence="1" type="ORF">AS180_17805</name>
</gene>
<organism evidence="1 2">
    <name type="scientific">Priestia veravalensis</name>
    <dbReference type="NCBI Taxonomy" id="1414648"/>
    <lineage>
        <taxon>Bacteria</taxon>
        <taxon>Bacillati</taxon>
        <taxon>Bacillota</taxon>
        <taxon>Bacilli</taxon>
        <taxon>Bacillales</taxon>
        <taxon>Bacillaceae</taxon>
        <taxon>Priestia</taxon>
    </lineage>
</organism>
<accession>A0A0V8JIA8</accession>
<reference evidence="1 2" key="1">
    <citation type="submission" date="2015-11" db="EMBL/GenBank/DDBJ databases">
        <title>Bacillus caseinolyticus sp nov.</title>
        <authorList>
            <person name="Dastager S.G."/>
            <person name="Mawlankar R."/>
        </authorList>
    </citation>
    <scope>NUCLEOTIDE SEQUENCE [LARGE SCALE GENOMIC DNA]</scope>
    <source>
        <strain evidence="1 2">SGD-V-76</strain>
    </source>
</reference>